<sequence>MLVAGALLITTKQEEEDNTPTKSTIINTYCNSFSSLITQQSMIRMVSASTQDCCFLLCLITLQVIGRAYGNILNVGEELKKETMPLQSGSRIYQLQGLRPKTWYEVKISYPASIPASFSLELKRGESELLLKHHRKLLNTEKLIFKNDDADLQNDQSETFVVLTVEPEGVVAIPNGKERETVIYNIVCDELMLGIPHEAWWVVILAVVCLGVAFVIPSFLPSVELLSTDITRRRGATSKNS</sequence>
<gene>
    <name evidence="2" type="ORF">HannXRQ_Chr03g0078001</name>
</gene>
<keyword evidence="1" id="KW-1133">Transmembrane helix</keyword>
<dbReference type="PANTHER" id="PTHR35465:SF1">
    <property type="entry name" value="PHOSPHATIDYLINOSITOL-GLYCAN BIOSYNTHESIS CLASS X PROTEIN"/>
    <property type="match status" value="1"/>
</dbReference>
<dbReference type="EMBL" id="CM007892">
    <property type="protein sequence ID" value="OTG31645.1"/>
    <property type="molecule type" value="Genomic_DNA"/>
</dbReference>
<evidence type="ECO:0000313" key="3">
    <source>
        <dbReference type="Proteomes" id="UP000215914"/>
    </source>
</evidence>
<keyword evidence="1" id="KW-0472">Membrane</keyword>
<feature type="transmembrane region" description="Helical" evidence="1">
    <location>
        <begin position="199"/>
        <end position="220"/>
    </location>
</feature>
<dbReference type="FunCoup" id="A0A251V7V3">
    <property type="interactions" value="539"/>
</dbReference>
<proteinExistence type="predicted"/>
<dbReference type="PANTHER" id="PTHR35465">
    <property type="entry name" value="CAVEOLIN-1 PROTEIN"/>
    <property type="match status" value="1"/>
</dbReference>
<dbReference type="InParanoid" id="A0A251V7V3"/>
<reference evidence="3" key="1">
    <citation type="journal article" date="2017" name="Nature">
        <title>The sunflower genome provides insights into oil metabolism, flowering and Asterid evolution.</title>
        <authorList>
            <person name="Badouin H."/>
            <person name="Gouzy J."/>
            <person name="Grassa C.J."/>
            <person name="Murat F."/>
            <person name="Staton S.E."/>
            <person name="Cottret L."/>
            <person name="Lelandais-Briere C."/>
            <person name="Owens G.L."/>
            <person name="Carrere S."/>
            <person name="Mayjonade B."/>
            <person name="Legrand L."/>
            <person name="Gill N."/>
            <person name="Kane N.C."/>
            <person name="Bowers J.E."/>
            <person name="Hubner S."/>
            <person name="Bellec A."/>
            <person name="Berard A."/>
            <person name="Berges H."/>
            <person name="Blanchet N."/>
            <person name="Boniface M.C."/>
            <person name="Brunel D."/>
            <person name="Catrice O."/>
            <person name="Chaidir N."/>
            <person name="Claudel C."/>
            <person name="Donnadieu C."/>
            <person name="Faraut T."/>
            <person name="Fievet G."/>
            <person name="Helmstetter N."/>
            <person name="King M."/>
            <person name="Knapp S.J."/>
            <person name="Lai Z."/>
            <person name="Le Paslier M.C."/>
            <person name="Lippi Y."/>
            <person name="Lorenzon L."/>
            <person name="Mandel J.R."/>
            <person name="Marage G."/>
            <person name="Marchand G."/>
            <person name="Marquand E."/>
            <person name="Bret-Mestries E."/>
            <person name="Morien E."/>
            <person name="Nambeesan S."/>
            <person name="Nguyen T."/>
            <person name="Pegot-Espagnet P."/>
            <person name="Pouilly N."/>
            <person name="Raftis F."/>
            <person name="Sallet E."/>
            <person name="Schiex T."/>
            <person name="Thomas J."/>
            <person name="Vandecasteele C."/>
            <person name="Vares D."/>
            <person name="Vear F."/>
            <person name="Vautrin S."/>
            <person name="Crespi M."/>
            <person name="Mangin B."/>
            <person name="Burke J.M."/>
            <person name="Salse J."/>
            <person name="Munos S."/>
            <person name="Vincourt P."/>
            <person name="Rieseberg L.H."/>
            <person name="Langlade N.B."/>
        </authorList>
    </citation>
    <scope>NUCLEOTIDE SEQUENCE [LARGE SCALE GENOMIC DNA]</scope>
    <source>
        <strain evidence="3">cv. SF193</strain>
    </source>
</reference>
<keyword evidence="3" id="KW-1185">Reference proteome</keyword>
<evidence type="ECO:0000256" key="1">
    <source>
        <dbReference type="SAM" id="Phobius"/>
    </source>
</evidence>
<protein>
    <submittedName>
        <fullName evidence="2">Uncharacterized protein</fullName>
    </submittedName>
</protein>
<accession>A0A251V7V3</accession>
<evidence type="ECO:0000313" key="2">
    <source>
        <dbReference type="EMBL" id="OTG31645.1"/>
    </source>
</evidence>
<organism evidence="2 3">
    <name type="scientific">Helianthus annuus</name>
    <name type="common">Common sunflower</name>
    <dbReference type="NCBI Taxonomy" id="4232"/>
    <lineage>
        <taxon>Eukaryota</taxon>
        <taxon>Viridiplantae</taxon>
        <taxon>Streptophyta</taxon>
        <taxon>Embryophyta</taxon>
        <taxon>Tracheophyta</taxon>
        <taxon>Spermatophyta</taxon>
        <taxon>Magnoliopsida</taxon>
        <taxon>eudicotyledons</taxon>
        <taxon>Gunneridae</taxon>
        <taxon>Pentapetalae</taxon>
        <taxon>asterids</taxon>
        <taxon>campanulids</taxon>
        <taxon>Asterales</taxon>
        <taxon>Asteraceae</taxon>
        <taxon>Asteroideae</taxon>
        <taxon>Heliantheae alliance</taxon>
        <taxon>Heliantheae</taxon>
        <taxon>Helianthus</taxon>
    </lineage>
</organism>
<name>A0A251V7V3_HELAN</name>
<dbReference type="AlphaFoldDB" id="A0A251V7V3"/>
<dbReference type="Proteomes" id="UP000215914">
    <property type="component" value="Chromosome 3"/>
</dbReference>
<keyword evidence="1" id="KW-0812">Transmembrane</keyword>
<dbReference type="OMA" id="MIRMVSA"/>